<accession>A0AAD9KAN9</accession>
<comment type="caution">
    <text evidence="12">The sequence shown here is derived from an EMBL/GenBank/DDBJ whole genome shotgun (WGS) entry which is preliminary data.</text>
</comment>
<evidence type="ECO:0000256" key="1">
    <source>
        <dbReference type="ARBA" id="ARBA00022536"/>
    </source>
</evidence>
<keyword evidence="6" id="KW-0325">Glycoprotein</keyword>
<dbReference type="PROSITE" id="PS50825">
    <property type="entry name" value="HYR"/>
    <property type="match status" value="1"/>
</dbReference>
<evidence type="ECO:0000256" key="3">
    <source>
        <dbReference type="ARBA" id="ARBA00022729"/>
    </source>
</evidence>
<organism evidence="12 13">
    <name type="scientific">Ridgeia piscesae</name>
    <name type="common">Tubeworm</name>
    <dbReference type="NCBI Taxonomy" id="27915"/>
    <lineage>
        <taxon>Eukaryota</taxon>
        <taxon>Metazoa</taxon>
        <taxon>Spiralia</taxon>
        <taxon>Lophotrochozoa</taxon>
        <taxon>Annelida</taxon>
        <taxon>Polychaeta</taxon>
        <taxon>Sedentaria</taxon>
        <taxon>Canalipalpata</taxon>
        <taxon>Sabellida</taxon>
        <taxon>Siboglinidae</taxon>
        <taxon>Ridgeia</taxon>
    </lineage>
</organism>
<dbReference type="PROSITE" id="PS00010">
    <property type="entry name" value="ASX_HYDROXYL"/>
    <property type="match status" value="1"/>
</dbReference>
<evidence type="ECO:0000256" key="7">
    <source>
        <dbReference type="PROSITE-ProRule" id="PRU00076"/>
    </source>
</evidence>
<dbReference type="InterPro" id="IPR000436">
    <property type="entry name" value="Sushi_SCR_CCP_dom"/>
</dbReference>
<evidence type="ECO:0000259" key="11">
    <source>
        <dbReference type="PROSITE" id="PS50923"/>
    </source>
</evidence>
<dbReference type="InterPro" id="IPR001881">
    <property type="entry name" value="EGF-like_Ca-bd_dom"/>
</dbReference>
<dbReference type="PANTHER" id="PTHR46393:SF7">
    <property type="entry name" value="COMPLEMENT C2"/>
    <property type="match status" value="1"/>
</dbReference>
<dbReference type="AlphaFoldDB" id="A0AAD9KAN9"/>
<feature type="domain" description="EGF-like" evidence="9">
    <location>
        <begin position="335"/>
        <end position="371"/>
    </location>
</feature>
<keyword evidence="2 8" id="KW-0768">Sushi</keyword>
<dbReference type="SUPFAM" id="SSF57196">
    <property type="entry name" value="EGF/Laminin"/>
    <property type="match status" value="1"/>
</dbReference>
<reference evidence="12" key="1">
    <citation type="journal article" date="2023" name="Mol. Biol. Evol.">
        <title>Third-Generation Sequencing Reveals the Adaptive Role of the Epigenome in Three Deep-Sea Polychaetes.</title>
        <authorList>
            <person name="Perez M."/>
            <person name="Aroh O."/>
            <person name="Sun Y."/>
            <person name="Lan Y."/>
            <person name="Juniper S.K."/>
            <person name="Young C.R."/>
            <person name="Angers B."/>
            <person name="Qian P.Y."/>
        </authorList>
    </citation>
    <scope>NUCLEOTIDE SEQUENCE</scope>
    <source>
        <strain evidence="12">R07B-5</strain>
    </source>
</reference>
<proteinExistence type="predicted"/>
<evidence type="ECO:0000256" key="6">
    <source>
        <dbReference type="ARBA" id="ARBA00023180"/>
    </source>
</evidence>
<feature type="domain" description="HYR" evidence="10">
    <location>
        <begin position="372"/>
        <end position="452"/>
    </location>
</feature>
<feature type="disulfide bond" evidence="7">
    <location>
        <begin position="361"/>
        <end position="370"/>
    </location>
</feature>
<dbReference type="SMART" id="SM00179">
    <property type="entry name" value="EGF_CA"/>
    <property type="match status" value="1"/>
</dbReference>
<feature type="disulfide bond" evidence="8">
    <location>
        <begin position="104"/>
        <end position="147"/>
    </location>
</feature>
<keyword evidence="1 7" id="KW-0245">EGF-like domain</keyword>
<dbReference type="Proteomes" id="UP001209878">
    <property type="component" value="Unassembled WGS sequence"/>
</dbReference>
<keyword evidence="5 7" id="KW-1015">Disulfide bond</keyword>
<comment type="caution">
    <text evidence="7">Lacks conserved residue(s) required for the propagation of feature annotation.</text>
</comment>
<dbReference type="Pfam" id="PF00008">
    <property type="entry name" value="EGF"/>
    <property type="match status" value="1"/>
</dbReference>
<dbReference type="PROSITE" id="PS00022">
    <property type="entry name" value="EGF_1"/>
    <property type="match status" value="1"/>
</dbReference>
<keyword evidence="3" id="KW-0732">Signal</keyword>
<gene>
    <name evidence="12" type="ORF">NP493_1251g00022</name>
</gene>
<evidence type="ECO:0008006" key="14">
    <source>
        <dbReference type="Google" id="ProtNLM"/>
    </source>
</evidence>
<feature type="domain" description="Sushi" evidence="11">
    <location>
        <begin position="161"/>
        <end position="218"/>
    </location>
</feature>
<dbReference type="GO" id="GO:0005509">
    <property type="term" value="F:calcium ion binding"/>
    <property type="evidence" value="ECO:0007669"/>
    <property type="project" value="InterPro"/>
</dbReference>
<dbReference type="InterPro" id="IPR003410">
    <property type="entry name" value="HYR_dom"/>
</dbReference>
<dbReference type="InterPro" id="IPR000152">
    <property type="entry name" value="EGF-type_Asp/Asn_hydroxyl_site"/>
</dbReference>
<feature type="disulfide bond" evidence="8">
    <location>
        <begin position="247"/>
        <end position="274"/>
    </location>
</feature>
<feature type="domain" description="Sushi" evidence="11">
    <location>
        <begin position="102"/>
        <end position="160"/>
    </location>
</feature>
<name>A0AAD9KAN9_RIDPI</name>
<feature type="domain" description="Sushi" evidence="11">
    <location>
        <begin position="219"/>
        <end position="276"/>
    </location>
</feature>
<evidence type="ECO:0000259" key="9">
    <source>
        <dbReference type="PROSITE" id="PS50026"/>
    </source>
</evidence>
<dbReference type="FunFam" id="2.10.25.10:FF:000123">
    <property type="entry name" value="Crumbs homolog 1 (Drosophila)"/>
    <property type="match status" value="1"/>
</dbReference>
<keyword evidence="4" id="KW-0677">Repeat</keyword>
<evidence type="ECO:0000256" key="2">
    <source>
        <dbReference type="ARBA" id="ARBA00022659"/>
    </source>
</evidence>
<dbReference type="InterPro" id="IPR000742">
    <property type="entry name" value="EGF"/>
</dbReference>
<dbReference type="Gene3D" id="2.10.25.10">
    <property type="entry name" value="Laminin"/>
    <property type="match status" value="1"/>
</dbReference>
<feature type="domain" description="Sushi" evidence="11">
    <location>
        <begin position="277"/>
        <end position="335"/>
    </location>
</feature>
<evidence type="ECO:0000256" key="4">
    <source>
        <dbReference type="ARBA" id="ARBA00022737"/>
    </source>
</evidence>
<evidence type="ECO:0000256" key="8">
    <source>
        <dbReference type="PROSITE-ProRule" id="PRU00302"/>
    </source>
</evidence>
<evidence type="ECO:0000313" key="12">
    <source>
        <dbReference type="EMBL" id="KAK2167896.1"/>
    </source>
</evidence>
<dbReference type="InterPro" id="IPR035976">
    <property type="entry name" value="Sushi/SCR/CCP_sf"/>
</dbReference>
<dbReference type="PROSITE" id="PS50026">
    <property type="entry name" value="EGF_3"/>
    <property type="match status" value="1"/>
</dbReference>
<dbReference type="Pfam" id="PF00084">
    <property type="entry name" value="Sushi"/>
    <property type="match status" value="4"/>
</dbReference>
<evidence type="ECO:0000313" key="13">
    <source>
        <dbReference type="Proteomes" id="UP001209878"/>
    </source>
</evidence>
<dbReference type="PANTHER" id="PTHR46393">
    <property type="entry name" value="SUSHI DOMAIN-CONTAINING PROTEIN"/>
    <property type="match status" value="1"/>
</dbReference>
<sequence>MQEVVPEGCSFDTLSLDGLVERCFDHLDNKTQHIEKELAPVGTNCVIKYDIYLPICYEFLCSGGYWNGPVLKCVGKHDANREIKRRQKKSFWWNRSSRPAPVRCSRPADPAHGAVQGTGDTYGDGHVVKYECYTGYRVTAGSRERTCRRNGWTGDSTCTRVSCGYLSDPTHGDVSMSGHRYGDSASYSCYSGYTLSGRSRRTCTSHGSWSGSTPSCTRVTCRRLSDPAHGDVRTSGHEYGDYATYSCDTGYTMTGYYRRTCDSSGVWRRNAPSCARISCGRQSAPTHGYVSGYSYRYGDVTRYSCRPDYTLTGGSSTRTCTASGRWTGSKPSCVFSNTCGSHPCQNGAKCVNGLNRYNCQCAYGWFGTNCEIDILAPRLTHCPSNKTHYISTPSVTLNWTAPTFSDPTIRLTSNYPLNKATFPWGEFFIQYVATKPSNGLRTQCLFREAVYPRPCQSFVAPDNGAVACNGWNGRFGEVCTVLCQQNWDLPPGKPISRLYVCGASGQWIPKMNISACSERWYGVDRSKSGEPQPHYFSGDCADQRKEIGEKYIEVLTASDMAEMCTSSRWRGSCVPQKAKVVCGKNTLA</sequence>
<dbReference type="Gene3D" id="2.10.70.10">
    <property type="entry name" value="Complement Module, domain 1"/>
    <property type="match status" value="5"/>
</dbReference>
<feature type="disulfide bond" evidence="8">
    <location>
        <begin position="189"/>
        <end position="216"/>
    </location>
</feature>
<dbReference type="CDD" id="cd00033">
    <property type="entry name" value="CCP"/>
    <property type="match status" value="4"/>
</dbReference>
<keyword evidence="13" id="KW-1185">Reference proteome</keyword>
<dbReference type="SMART" id="SM00032">
    <property type="entry name" value="CCP"/>
    <property type="match status" value="5"/>
</dbReference>
<dbReference type="PROSITE" id="PS50923">
    <property type="entry name" value="SUSHI"/>
    <property type="match status" value="4"/>
</dbReference>
<dbReference type="CDD" id="cd00054">
    <property type="entry name" value="EGF_CA"/>
    <property type="match status" value="1"/>
</dbReference>
<dbReference type="SMART" id="SM00181">
    <property type="entry name" value="EGF"/>
    <property type="match status" value="1"/>
</dbReference>
<dbReference type="PROSITE" id="PS01186">
    <property type="entry name" value="EGF_2"/>
    <property type="match status" value="1"/>
</dbReference>
<protein>
    <recommendedName>
        <fullName evidence="14">Sushi, von Willebrand factor type A, EGF and pentraxin domain-containing protein 1-like</fullName>
    </recommendedName>
</protein>
<evidence type="ECO:0000259" key="10">
    <source>
        <dbReference type="PROSITE" id="PS50825"/>
    </source>
</evidence>
<dbReference type="EMBL" id="JAODUO010001252">
    <property type="protein sequence ID" value="KAK2167896.1"/>
    <property type="molecule type" value="Genomic_DNA"/>
</dbReference>
<dbReference type="SUPFAM" id="SSF57535">
    <property type="entry name" value="Complement control module/SCR domain"/>
    <property type="match status" value="4"/>
</dbReference>
<evidence type="ECO:0000256" key="5">
    <source>
        <dbReference type="ARBA" id="ARBA00023157"/>
    </source>
</evidence>